<comment type="caution">
    <text evidence="4">The sequence shown here is derived from an EMBL/GenBank/DDBJ whole genome shotgun (WGS) entry which is preliminary data.</text>
</comment>
<dbReference type="NCBIfam" id="NF033542">
    <property type="entry name" value="transpos_IS110"/>
    <property type="match status" value="1"/>
</dbReference>
<dbReference type="PANTHER" id="PTHR33055:SF3">
    <property type="entry name" value="PUTATIVE TRANSPOSASE FOR IS117-RELATED"/>
    <property type="match status" value="1"/>
</dbReference>
<feature type="domain" description="Transposase IS116/IS110/IS902 C-terminal" evidence="3">
    <location>
        <begin position="211"/>
        <end position="290"/>
    </location>
</feature>
<dbReference type="EMBL" id="PJRP01000003">
    <property type="protein sequence ID" value="PLQ00517.1"/>
    <property type="molecule type" value="Genomic_DNA"/>
</dbReference>
<evidence type="ECO:0000313" key="5">
    <source>
        <dbReference type="Proteomes" id="UP000234341"/>
    </source>
</evidence>
<reference evidence="4 5" key="1">
    <citation type="submission" date="2017-12" db="EMBL/GenBank/DDBJ databases">
        <title>Genome sequence of the active heterotrophic nitrifier-denitrifier, Cupriavidus pauculus UM1.</title>
        <authorList>
            <person name="Putonti C."/>
            <person name="Castignetti D."/>
        </authorList>
    </citation>
    <scope>NUCLEOTIDE SEQUENCE [LARGE SCALE GENOMIC DNA]</scope>
    <source>
        <strain evidence="4 5">UM1</strain>
    </source>
</reference>
<accession>A0A2N5CEA0</accession>
<dbReference type="GO" id="GO:0003677">
    <property type="term" value="F:DNA binding"/>
    <property type="evidence" value="ECO:0007669"/>
    <property type="project" value="InterPro"/>
</dbReference>
<dbReference type="InterPro" id="IPR047650">
    <property type="entry name" value="Transpos_IS110"/>
</dbReference>
<dbReference type="GO" id="GO:0006313">
    <property type="term" value="P:DNA transposition"/>
    <property type="evidence" value="ECO:0007669"/>
    <property type="project" value="InterPro"/>
</dbReference>
<evidence type="ECO:0000259" key="2">
    <source>
        <dbReference type="Pfam" id="PF01548"/>
    </source>
</evidence>
<evidence type="ECO:0000313" key="4">
    <source>
        <dbReference type="EMBL" id="PLQ00517.1"/>
    </source>
</evidence>
<protein>
    <submittedName>
        <fullName evidence="4">IS110 family transposase</fullName>
    </submittedName>
</protein>
<organism evidence="4 5">
    <name type="scientific">Cupriavidus pauculus</name>
    <dbReference type="NCBI Taxonomy" id="82633"/>
    <lineage>
        <taxon>Bacteria</taxon>
        <taxon>Pseudomonadati</taxon>
        <taxon>Pseudomonadota</taxon>
        <taxon>Betaproteobacteria</taxon>
        <taxon>Burkholderiales</taxon>
        <taxon>Burkholderiaceae</taxon>
        <taxon>Cupriavidus</taxon>
    </lineage>
</organism>
<evidence type="ECO:0000259" key="3">
    <source>
        <dbReference type="Pfam" id="PF02371"/>
    </source>
</evidence>
<name>A0A2N5CEA0_9BURK</name>
<dbReference type="InterPro" id="IPR002525">
    <property type="entry name" value="Transp_IS110-like_N"/>
</dbReference>
<dbReference type="Proteomes" id="UP000234341">
    <property type="component" value="Unassembled WGS sequence"/>
</dbReference>
<dbReference type="InterPro" id="IPR003346">
    <property type="entry name" value="Transposase_20"/>
</dbReference>
<evidence type="ECO:0000256" key="1">
    <source>
        <dbReference type="SAM" id="Coils"/>
    </source>
</evidence>
<sequence length="340" mass="37868">MNTTTYGLDVAKHVFHLYWVEAESGEIVSRRFGKQALIEFLCKRKPGQVALEACGSAHWWARRIASMGHQVKLLHAKFVRPFVQTNKTDAADAKAIWTAAQQPAMRTVEPKTEDQQAILSLHRMRALLVKMRTMQVNQLRGLLYEYGTCFKTGRRAGLAEIRQHLDQVEQALPGCLFGPIRDQLSRIDDLDKQIADLERQLTGCQKRQADCQAIAAIPGIGMLTATALVATVGDAKAFRSGRELAAFLGLVPRQTGTGGKVQLGGISKRGDVYLRTLLIHGARTVLFRSKEKGVWCDRLRQRRPTNVAAVAIANKMVRTAWALLVHRTAFERNHVSVKPA</sequence>
<dbReference type="AlphaFoldDB" id="A0A2N5CEA0"/>
<proteinExistence type="predicted"/>
<feature type="coiled-coil region" evidence="1">
    <location>
        <begin position="180"/>
        <end position="207"/>
    </location>
</feature>
<gene>
    <name evidence="4" type="ORF">CYJ10_08515</name>
</gene>
<keyword evidence="1" id="KW-0175">Coiled coil</keyword>
<dbReference type="Pfam" id="PF02371">
    <property type="entry name" value="Transposase_20"/>
    <property type="match status" value="1"/>
</dbReference>
<dbReference type="Pfam" id="PF01548">
    <property type="entry name" value="DEDD_Tnp_IS110"/>
    <property type="match status" value="1"/>
</dbReference>
<feature type="domain" description="Transposase IS110-like N-terminal" evidence="2">
    <location>
        <begin position="7"/>
        <end position="146"/>
    </location>
</feature>
<dbReference type="OrthoDB" id="5289737at2"/>
<dbReference type="RefSeq" id="WP_101681088.1">
    <property type="nucleotide sequence ID" value="NZ_PJRP01000003.1"/>
</dbReference>
<dbReference type="GO" id="GO:0004803">
    <property type="term" value="F:transposase activity"/>
    <property type="evidence" value="ECO:0007669"/>
    <property type="project" value="InterPro"/>
</dbReference>
<dbReference type="PANTHER" id="PTHR33055">
    <property type="entry name" value="TRANSPOSASE FOR INSERTION SEQUENCE ELEMENT IS1111A"/>
    <property type="match status" value="1"/>
</dbReference>